<organism evidence="4 5">
    <name type="scientific">Paradesertivirga mongoliensis</name>
    <dbReference type="NCBI Taxonomy" id="2100740"/>
    <lineage>
        <taxon>Bacteria</taxon>
        <taxon>Pseudomonadati</taxon>
        <taxon>Bacteroidota</taxon>
        <taxon>Sphingobacteriia</taxon>
        <taxon>Sphingobacteriales</taxon>
        <taxon>Sphingobacteriaceae</taxon>
        <taxon>Paradesertivirga</taxon>
    </lineage>
</organism>
<dbReference type="InterPro" id="IPR012373">
    <property type="entry name" value="Ferrdict_sens_TM"/>
</dbReference>
<dbReference type="Gene3D" id="2.60.120.1440">
    <property type="match status" value="1"/>
</dbReference>
<keyword evidence="1" id="KW-0812">Transmembrane</keyword>
<evidence type="ECO:0000313" key="4">
    <source>
        <dbReference type="EMBL" id="MFD2164020.1"/>
    </source>
</evidence>
<evidence type="ECO:0000259" key="2">
    <source>
        <dbReference type="Pfam" id="PF04773"/>
    </source>
</evidence>
<feature type="domain" description="FecR protein" evidence="2">
    <location>
        <begin position="189"/>
        <end position="282"/>
    </location>
</feature>
<evidence type="ECO:0000256" key="1">
    <source>
        <dbReference type="SAM" id="Phobius"/>
    </source>
</evidence>
<dbReference type="Proteomes" id="UP001597387">
    <property type="component" value="Unassembled WGS sequence"/>
</dbReference>
<sequence>MKNMNVNEFLKKYAENKYTEQEHQEFIDWLNKQSLNKAKKILKEYYDINKETLEVREDLKQTLTGERRHELLSKIEQAIISNDGKVKHIRPNNIVRRIAAIAALLVVALSVIYNFMDPDSLKDEKIANRQGGITSLTLQDGSVLNLDSISAGEEITQGSVKIKRSEDGQLIYNIVNEPGSNETKSYNIINTSTGRQSFVTLSDGTKVWLNAASSLRFPISFTDEEREVELDGEAYFEVSKEKRTFKVITDGQYIEVLGTHFNVDAYKVNQYVKTTLLEGSVKVNSPKSRQSIVLNPGEQGIRDDNGLSVKQVDAWEVIGWKRGLFIFSNESIRTVMEEISRWYNVEVVYEGTVTKESFIMNISRSEDINEVLKKLELTGVVHFKTEGRRVIVMP</sequence>
<dbReference type="InterPro" id="IPR006860">
    <property type="entry name" value="FecR"/>
</dbReference>
<dbReference type="Pfam" id="PF04773">
    <property type="entry name" value="FecR"/>
    <property type="match status" value="1"/>
</dbReference>
<dbReference type="InterPro" id="IPR032508">
    <property type="entry name" value="FecR_C"/>
</dbReference>
<proteinExistence type="predicted"/>
<accession>A0ABW4ZQK7</accession>
<protein>
    <submittedName>
        <fullName evidence="4">FecR family protein</fullName>
    </submittedName>
</protein>
<name>A0ABW4ZQK7_9SPHI</name>
<reference evidence="5" key="1">
    <citation type="journal article" date="2019" name="Int. J. Syst. Evol. Microbiol.">
        <title>The Global Catalogue of Microorganisms (GCM) 10K type strain sequencing project: providing services to taxonomists for standard genome sequencing and annotation.</title>
        <authorList>
            <consortium name="The Broad Institute Genomics Platform"/>
            <consortium name="The Broad Institute Genome Sequencing Center for Infectious Disease"/>
            <person name="Wu L."/>
            <person name="Ma J."/>
        </authorList>
    </citation>
    <scope>NUCLEOTIDE SEQUENCE [LARGE SCALE GENOMIC DNA]</scope>
    <source>
        <strain evidence="5">KCTC 42217</strain>
    </source>
</reference>
<feature type="transmembrane region" description="Helical" evidence="1">
    <location>
        <begin position="94"/>
        <end position="116"/>
    </location>
</feature>
<evidence type="ECO:0000313" key="5">
    <source>
        <dbReference type="Proteomes" id="UP001597387"/>
    </source>
</evidence>
<dbReference type="PANTHER" id="PTHR30273">
    <property type="entry name" value="PERIPLASMIC SIGNAL SENSOR AND SIGMA FACTOR ACTIVATOR FECR-RELATED"/>
    <property type="match status" value="1"/>
</dbReference>
<dbReference type="Pfam" id="PF16344">
    <property type="entry name" value="FecR_C"/>
    <property type="match status" value="1"/>
</dbReference>
<feature type="domain" description="Protein FecR C-terminal" evidence="3">
    <location>
        <begin position="325"/>
        <end position="392"/>
    </location>
</feature>
<dbReference type="EMBL" id="JBHUHZ010000003">
    <property type="protein sequence ID" value="MFD2164020.1"/>
    <property type="molecule type" value="Genomic_DNA"/>
</dbReference>
<comment type="caution">
    <text evidence="4">The sequence shown here is derived from an EMBL/GenBank/DDBJ whole genome shotgun (WGS) entry which is preliminary data.</text>
</comment>
<keyword evidence="1" id="KW-0472">Membrane</keyword>
<dbReference type="Gene3D" id="3.55.50.30">
    <property type="match status" value="1"/>
</dbReference>
<keyword evidence="5" id="KW-1185">Reference proteome</keyword>
<keyword evidence="1" id="KW-1133">Transmembrane helix</keyword>
<gene>
    <name evidence="4" type="ORF">ACFSJU_16545</name>
</gene>
<dbReference type="RefSeq" id="WP_255904722.1">
    <property type="nucleotide sequence ID" value="NZ_JAFMZO010000004.1"/>
</dbReference>
<dbReference type="PANTHER" id="PTHR30273:SF2">
    <property type="entry name" value="PROTEIN FECR"/>
    <property type="match status" value="1"/>
</dbReference>
<evidence type="ECO:0000259" key="3">
    <source>
        <dbReference type="Pfam" id="PF16344"/>
    </source>
</evidence>